<reference evidence="3" key="1">
    <citation type="submission" date="2015-11" db="EMBL/GenBank/DDBJ databases">
        <title>Complete genome sequence of a polyethylene glycol-degrading strain Sphingopyxis terrae strain 203-1 (NBRC 15098).</title>
        <authorList>
            <person name="Yoshiyuki O."/>
            <person name="Shouta N."/>
            <person name="Nagata Y."/>
            <person name="Numata M."/>
            <person name="Tsuchikane K."/>
            <person name="Hosoyama A."/>
            <person name="Yamazoe A."/>
            <person name="Tsuda M."/>
            <person name="Fujita N."/>
            <person name="Kawai F."/>
        </authorList>
    </citation>
    <scope>NUCLEOTIDE SEQUENCE [LARGE SCALE GENOMIC DNA]</scope>
    <source>
        <strain evidence="3">203-1</strain>
    </source>
</reference>
<feature type="region of interest" description="Disordered" evidence="1">
    <location>
        <begin position="1"/>
        <end position="67"/>
    </location>
</feature>
<dbReference type="EMBL" id="CP013342">
    <property type="protein sequence ID" value="AMU94437.1"/>
    <property type="molecule type" value="Genomic_DNA"/>
</dbReference>
<gene>
    <name evidence="2" type="ORF">AOA14_07430</name>
</gene>
<accession>A0A142VYS9</accession>
<protein>
    <submittedName>
        <fullName evidence="2">Uncharacterized protein</fullName>
    </submittedName>
</protein>
<feature type="compositionally biased region" description="Basic and acidic residues" evidence="1">
    <location>
        <begin position="14"/>
        <end position="33"/>
    </location>
</feature>
<dbReference type="Proteomes" id="UP000076234">
    <property type="component" value="Chromosome"/>
</dbReference>
<dbReference type="AlphaFoldDB" id="A0A142VYS9"/>
<proteinExistence type="predicted"/>
<evidence type="ECO:0000313" key="2">
    <source>
        <dbReference type="EMBL" id="AMU94437.1"/>
    </source>
</evidence>
<evidence type="ECO:0000256" key="1">
    <source>
        <dbReference type="SAM" id="MobiDB-lite"/>
    </source>
</evidence>
<organism evidence="2 3">
    <name type="scientific">Sphingopyxis terrae subsp. terrae NBRC 15098</name>
    <dbReference type="NCBI Taxonomy" id="1219058"/>
    <lineage>
        <taxon>Bacteria</taxon>
        <taxon>Pseudomonadati</taxon>
        <taxon>Pseudomonadota</taxon>
        <taxon>Alphaproteobacteria</taxon>
        <taxon>Sphingomonadales</taxon>
        <taxon>Sphingomonadaceae</taxon>
        <taxon>Sphingopyxis</taxon>
    </lineage>
</organism>
<reference evidence="2 3" key="2">
    <citation type="journal article" date="2016" name="Genome Announc.">
        <title>Complete Genome Sequence of Sphingopyxis terrae Strain 203-1 (NBRC 111660), a Polyethylene Glycol Degrader.</title>
        <authorList>
            <person name="Ohtsubo Y."/>
            <person name="Nonoyama S."/>
            <person name="Nagata Y."/>
            <person name="Numata M."/>
            <person name="Tsuchikane K."/>
            <person name="Hosoyama A."/>
            <person name="Yamazoe A."/>
            <person name="Tsuda M."/>
            <person name="Fujita N."/>
            <person name="Kawai F."/>
        </authorList>
    </citation>
    <scope>NUCLEOTIDE SEQUENCE [LARGE SCALE GENOMIC DNA]</scope>
    <source>
        <strain evidence="2 3">203-1</strain>
    </source>
</reference>
<evidence type="ECO:0000313" key="3">
    <source>
        <dbReference type="Proteomes" id="UP000076234"/>
    </source>
</evidence>
<sequence length="67" mass="7321">MLSAPIHSAALPIRHPECPEGEPLERPDKHSPERPVPSTDPRPLRAPPETPVLPDSHPEDTPIEAPD</sequence>
<feature type="compositionally biased region" description="Pro residues" evidence="1">
    <location>
        <begin position="34"/>
        <end position="51"/>
    </location>
</feature>
<name>A0A142VYS9_9SPHN</name>
<dbReference type="KEGG" id="ster:AOA14_07430"/>